<evidence type="ECO:0000256" key="1">
    <source>
        <dbReference type="SAM" id="MobiDB-lite"/>
    </source>
</evidence>
<gene>
    <name evidence="2" type="ORF">B5807_09981</name>
</gene>
<reference evidence="2 3" key="1">
    <citation type="journal article" date="2017" name="Genome Announc.">
        <title>Genome sequence of the saprophytic ascomycete Epicoccum nigrum ICMP 19927 strain isolated from New Zealand.</title>
        <authorList>
            <person name="Fokin M."/>
            <person name="Fleetwood D."/>
            <person name="Weir B.S."/>
            <person name="Villas-Boas S.G."/>
        </authorList>
    </citation>
    <scope>NUCLEOTIDE SEQUENCE [LARGE SCALE GENOMIC DNA]</scope>
    <source>
        <strain evidence="2 3">ICMP 19927</strain>
    </source>
</reference>
<organism evidence="2 3">
    <name type="scientific">Epicoccum nigrum</name>
    <name type="common">Soil fungus</name>
    <name type="synonym">Epicoccum purpurascens</name>
    <dbReference type="NCBI Taxonomy" id="105696"/>
    <lineage>
        <taxon>Eukaryota</taxon>
        <taxon>Fungi</taxon>
        <taxon>Dikarya</taxon>
        <taxon>Ascomycota</taxon>
        <taxon>Pezizomycotina</taxon>
        <taxon>Dothideomycetes</taxon>
        <taxon>Pleosporomycetidae</taxon>
        <taxon>Pleosporales</taxon>
        <taxon>Pleosporineae</taxon>
        <taxon>Didymellaceae</taxon>
        <taxon>Epicoccum</taxon>
    </lineage>
</organism>
<feature type="compositionally biased region" description="Basic and acidic residues" evidence="1">
    <location>
        <begin position="22"/>
        <end position="38"/>
    </location>
</feature>
<name>A0A1Y2LTR8_EPING</name>
<sequence>MPRPSDPVNDPAMPPTRSRSIRLRDIFKPSRPSTDKDAPPVPPVSSLSASTPIIDFASAPPSRRTYLHAPQSLHTLLPRTVANSSGVASSGGMASSGGLRSTGQEDVMRKRRRALLKASQSMGLVEGVQGHEAFERNLLRKHEQFASDGGECFAEGRCELDSGERVGGEDEDGRSRAATPVDCYVPATPAVGGSVPTTPFSGC</sequence>
<feature type="compositionally biased region" description="Low complexity" evidence="1">
    <location>
        <begin position="84"/>
        <end position="98"/>
    </location>
</feature>
<accession>A0A1Y2LTR8</accession>
<evidence type="ECO:0000313" key="2">
    <source>
        <dbReference type="EMBL" id="OSS47261.1"/>
    </source>
</evidence>
<keyword evidence="3" id="KW-1185">Reference proteome</keyword>
<protein>
    <submittedName>
        <fullName evidence="2">Uncharacterized protein</fullName>
    </submittedName>
</protein>
<feature type="region of interest" description="Disordered" evidence="1">
    <location>
        <begin position="84"/>
        <end position="106"/>
    </location>
</feature>
<evidence type="ECO:0000313" key="3">
    <source>
        <dbReference type="Proteomes" id="UP000193240"/>
    </source>
</evidence>
<dbReference type="EMBL" id="KZ107849">
    <property type="protein sequence ID" value="OSS47261.1"/>
    <property type="molecule type" value="Genomic_DNA"/>
</dbReference>
<dbReference type="Proteomes" id="UP000193240">
    <property type="component" value="Unassembled WGS sequence"/>
</dbReference>
<dbReference type="InParanoid" id="A0A1Y2LTR8"/>
<dbReference type="AlphaFoldDB" id="A0A1Y2LTR8"/>
<feature type="region of interest" description="Disordered" evidence="1">
    <location>
        <begin position="1"/>
        <end position="52"/>
    </location>
</feature>
<proteinExistence type="predicted"/>